<reference evidence="6" key="1">
    <citation type="journal article" date="2014" name="Nat. Commun.">
        <title>Genomic adaptations of the halophilic Dead Sea filamentous fungus Eurotium rubrum.</title>
        <authorList>
            <person name="Kis-Papo T."/>
            <person name="Weig A.R."/>
            <person name="Riley R."/>
            <person name="Persoh D."/>
            <person name="Salamov A."/>
            <person name="Sun H."/>
            <person name="Lipzen A."/>
            <person name="Wasser S.P."/>
            <person name="Rambold G."/>
            <person name="Grigoriev I.V."/>
            <person name="Nevo E."/>
        </authorList>
    </citation>
    <scope>NUCLEOTIDE SEQUENCE [LARGE SCALE GENOMIC DNA]</scope>
    <source>
        <strain evidence="6">CBS 135680</strain>
    </source>
</reference>
<dbReference type="STRING" id="1388766.A0A017S838"/>
<protein>
    <submittedName>
        <fullName evidence="5">Ankyrin</fullName>
    </submittedName>
</protein>
<keyword evidence="2 3" id="KW-0040">ANK repeat</keyword>
<keyword evidence="6" id="KW-1185">Reference proteome</keyword>
<dbReference type="InterPro" id="IPR036770">
    <property type="entry name" value="Ankyrin_rpt-contain_sf"/>
</dbReference>
<proteinExistence type="predicted"/>
<dbReference type="RefSeq" id="XP_040636487.1">
    <property type="nucleotide sequence ID" value="XM_040786947.1"/>
</dbReference>
<dbReference type="EMBL" id="KK088435">
    <property type="protein sequence ID" value="EYE92799.1"/>
    <property type="molecule type" value="Genomic_DNA"/>
</dbReference>
<dbReference type="OrthoDB" id="341259at2759"/>
<evidence type="ECO:0000256" key="1">
    <source>
        <dbReference type="ARBA" id="ARBA00022737"/>
    </source>
</evidence>
<dbReference type="PROSITE" id="PS50088">
    <property type="entry name" value="ANK_REPEAT"/>
    <property type="match status" value="2"/>
</dbReference>
<name>A0A017S838_ASPRC</name>
<sequence>MLAVENDDEAFVRLLLEKGADPNKDSYWDWGLSPLTETSRLGHESIVRLLLEHGASSYRPDSAPMTFPALQVYNMPLPSAAEQGYLEIVKLLTGADHEKRFRDLIGPIALTQAAFGGHLTIVQHLFEEGVDPNLHEWQGENDPISWAFQQDMLRHGANPNGQGYSGLHGSPLFPAITNGYPDIVQCFLDHEAYLSCPENHTCDYEAKVLFGAIPFKTIFPLLLDLGANPEAITEDHEYPLAQALESGHIARDQLLLDRGSSYKHLPGWMLGGQAMVKFVIAQGFVSLAEETERAIYVTAQHGSPALLKLFLDQAADQGWYPNASVLLETALRHKLDDGKTMIDLLLDRGVDIDTRDRDSTTLLFKAAELCHCGLISYLLEQGADPISRNGSGGVCPLVASAANMTASSLPTTTYLLGFIEERGIPLQDWEDQLKVIEEATYEPWKDQVTRLLRRLYWRNLYPFPSANGLKRRRNSSSVSGRGVRGHQYDEV</sequence>
<dbReference type="GeneID" id="63702071"/>
<organism evidence="5 6">
    <name type="scientific">Aspergillus ruber (strain CBS 135680)</name>
    <dbReference type="NCBI Taxonomy" id="1388766"/>
    <lineage>
        <taxon>Eukaryota</taxon>
        <taxon>Fungi</taxon>
        <taxon>Dikarya</taxon>
        <taxon>Ascomycota</taxon>
        <taxon>Pezizomycotina</taxon>
        <taxon>Eurotiomycetes</taxon>
        <taxon>Eurotiomycetidae</taxon>
        <taxon>Eurotiales</taxon>
        <taxon>Aspergillaceae</taxon>
        <taxon>Aspergillus</taxon>
        <taxon>Aspergillus subgen. Aspergillus</taxon>
    </lineage>
</organism>
<dbReference type="Gene3D" id="1.25.40.20">
    <property type="entry name" value="Ankyrin repeat-containing domain"/>
    <property type="match status" value="2"/>
</dbReference>
<evidence type="ECO:0000256" key="2">
    <source>
        <dbReference type="ARBA" id="ARBA00023043"/>
    </source>
</evidence>
<dbReference type="SUPFAM" id="SSF48403">
    <property type="entry name" value="Ankyrin repeat"/>
    <property type="match status" value="1"/>
</dbReference>
<dbReference type="Proteomes" id="UP000019804">
    <property type="component" value="Unassembled WGS sequence"/>
</dbReference>
<feature type="repeat" description="ANK" evidence="3">
    <location>
        <begin position="30"/>
        <end position="62"/>
    </location>
</feature>
<feature type="repeat" description="ANK" evidence="3">
    <location>
        <begin position="1"/>
        <end position="27"/>
    </location>
</feature>
<dbReference type="AlphaFoldDB" id="A0A017S838"/>
<gene>
    <name evidence="5" type="ORF">EURHEDRAFT_525311</name>
</gene>
<evidence type="ECO:0000313" key="5">
    <source>
        <dbReference type="EMBL" id="EYE92799.1"/>
    </source>
</evidence>
<keyword evidence="1" id="KW-0677">Repeat</keyword>
<dbReference type="HOGENOM" id="CLU_555444_0_0_1"/>
<dbReference type="InterPro" id="IPR002110">
    <property type="entry name" value="Ankyrin_rpt"/>
</dbReference>
<evidence type="ECO:0000313" key="6">
    <source>
        <dbReference type="Proteomes" id="UP000019804"/>
    </source>
</evidence>
<accession>A0A017S838</accession>
<dbReference type="PROSITE" id="PS50297">
    <property type="entry name" value="ANK_REP_REGION"/>
    <property type="match status" value="1"/>
</dbReference>
<dbReference type="Pfam" id="PF12796">
    <property type="entry name" value="Ank_2"/>
    <property type="match status" value="1"/>
</dbReference>
<feature type="region of interest" description="Disordered" evidence="4">
    <location>
        <begin position="469"/>
        <end position="491"/>
    </location>
</feature>
<evidence type="ECO:0000256" key="3">
    <source>
        <dbReference type="PROSITE-ProRule" id="PRU00023"/>
    </source>
</evidence>
<evidence type="ECO:0000256" key="4">
    <source>
        <dbReference type="SAM" id="MobiDB-lite"/>
    </source>
</evidence>
<dbReference type="PANTHER" id="PTHR24198:SF165">
    <property type="entry name" value="ANKYRIN REPEAT-CONTAINING PROTEIN-RELATED"/>
    <property type="match status" value="1"/>
</dbReference>
<dbReference type="SMART" id="SM00248">
    <property type="entry name" value="ANK"/>
    <property type="match status" value="7"/>
</dbReference>
<dbReference type="PANTHER" id="PTHR24198">
    <property type="entry name" value="ANKYRIN REPEAT AND PROTEIN KINASE DOMAIN-CONTAINING PROTEIN"/>
    <property type="match status" value="1"/>
</dbReference>